<organism evidence="1">
    <name type="scientific">Anguilla anguilla</name>
    <name type="common">European freshwater eel</name>
    <name type="synonym">Muraena anguilla</name>
    <dbReference type="NCBI Taxonomy" id="7936"/>
    <lineage>
        <taxon>Eukaryota</taxon>
        <taxon>Metazoa</taxon>
        <taxon>Chordata</taxon>
        <taxon>Craniata</taxon>
        <taxon>Vertebrata</taxon>
        <taxon>Euteleostomi</taxon>
        <taxon>Actinopterygii</taxon>
        <taxon>Neopterygii</taxon>
        <taxon>Teleostei</taxon>
        <taxon>Anguilliformes</taxon>
        <taxon>Anguillidae</taxon>
        <taxon>Anguilla</taxon>
    </lineage>
</organism>
<reference evidence="1" key="1">
    <citation type="submission" date="2014-11" db="EMBL/GenBank/DDBJ databases">
        <authorList>
            <person name="Amaro Gonzalez C."/>
        </authorList>
    </citation>
    <scope>NUCLEOTIDE SEQUENCE</scope>
</reference>
<proteinExistence type="predicted"/>
<accession>A0A0E9R3L6</accession>
<protein>
    <submittedName>
        <fullName evidence="1">Uncharacterized protein</fullName>
    </submittedName>
</protein>
<evidence type="ECO:0000313" key="1">
    <source>
        <dbReference type="EMBL" id="JAH23080.1"/>
    </source>
</evidence>
<name>A0A0E9R3L6_ANGAN</name>
<dbReference type="EMBL" id="GBXM01085497">
    <property type="protein sequence ID" value="JAH23080.1"/>
    <property type="molecule type" value="Transcribed_RNA"/>
</dbReference>
<reference evidence="1" key="2">
    <citation type="journal article" date="2015" name="Fish Shellfish Immunol.">
        <title>Early steps in the European eel (Anguilla anguilla)-Vibrio vulnificus interaction in the gills: Role of the RtxA13 toxin.</title>
        <authorList>
            <person name="Callol A."/>
            <person name="Pajuelo D."/>
            <person name="Ebbesson L."/>
            <person name="Teles M."/>
            <person name="MacKenzie S."/>
            <person name="Amaro C."/>
        </authorList>
    </citation>
    <scope>NUCLEOTIDE SEQUENCE</scope>
</reference>
<sequence length="29" mass="3219">MRTNSVMNQISNGSKNGVLPILFYSKSMT</sequence>
<dbReference type="AlphaFoldDB" id="A0A0E9R3L6"/>